<dbReference type="Proteomes" id="UP000184063">
    <property type="component" value="Unassembled WGS sequence"/>
</dbReference>
<dbReference type="GO" id="GO:0005739">
    <property type="term" value="C:mitochondrion"/>
    <property type="evidence" value="ECO:0007669"/>
    <property type="project" value="TreeGrafter"/>
</dbReference>
<evidence type="ECO:0000313" key="7">
    <source>
        <dbReference type="Proteomes" id="UP000184063"/>
    </source>
</evidence>
<dbReference type="InterPro" id="IPR008927">
    <property type="entry name" value="6-PGluconate_DH-like_C_sf"/>
</dbReference>
<dbReference type="VEuPathDB" id="FungiDB:ASPFODRAFT_213299"/>
<dbReference type="InterPro" id="IPR013752">
    <property type="entry name" value="KPA_reductase"/>
</dbReference>
<evidence type="ECO:0000259" key="4">
    <source>
        <dbReference type="Pfam" id="PF02558"/>
    </source>
</evidence>
<feature type="domain" description="Ketopantoate reductase N-terminal" evidence="4">
    <location>
        <begin position="5"/>
        <end position="182"/>
    </location>
</feature>
<dbReference type="SUPFAM" id="SSF48179">
    <property type="entry name" value="6-phosphogluconate dehydrogenase C-terminal domain-like"/>
    <property type="match status" value="1"/>
</dbReference>
<accession>A0A1M3SYD2</accession>
<dbReference type="Pfam" id="PF02558">
    <property type="entry name" value="ApbA"/>
    <property type="match status" value="1"/>
</dbReference>
<dbReference type="PANTHER" id="PTHR43765">
    <property type="entry name" value="2-DEHYDROPANTOATE 2-REDUCTASE-RELATED"/>
    <property type="match status" value="1"/>
</dbReference>
<comment type="similarity">
    <text evidence="1">Belongs to the ketopantoate reductase family.</text>
</comment>
<dbReference type="InterPro" id="IPR036291">
    <property type="entry name" value="NAD(P)-bd_dom_sf"/>
</dbReference>
<dbReference type="EMBL" id="KV878321">
    <property type="protein sequence ID" value="OJZ79486.1"/>
    <property type="molecule type" value="Genomic_DNA"/>
</dbReference>
<name>A0A1M3SYD2_ASPLC</name>
<feature type="domain" description="Ketopantoate reductase C-terminal" evidence="5">
    <location>
        <begin position="225"/>
        <end position="360"/>
    </location>
</feature>
<dbReference type="GO" id="GO:0008677">
    <property type="term" value="F:2-dehydropantoate 2-reductase activity"/>
    <property type="evidence" value="ECO:0007669"/>
    <property type="project" value="TreeGrafter"/>
</dbReference>
<dbReference type="InterPro" id="IPR013332">
    <property type="entry name" value="KPR_N"/>
</dbReference>
<protein>
    <recommendedName>
        <fullName evidence="8">2-dehydropantoate 2-reductase</fullName>
    </recommendedName>
</protein>
<dbReference type="Gene3D" id="1.10.1040.10">
    <property type="entry name" value="N-(1-d-carboxylethyl)-l-norvaline Dehydrogenase, domain 2"/>
    <property type="match status" value="1"/>
</dbReference>
<proteinExistence type="inferred from homology"/>
<sequence>MTDTVHVLGLGGVGVLVAHALAGVSVRPRLNLLLHRPRDHYSGPLAVARNGATTYQSSFTVEEYRNGCWYRMPFHSYAQPARHTQCRERLLNETSIRFLVVAVKAHHTVNSVRLIKNRLSNHSTILFLQNGLGVLDELDAELFPNPRERPYYMSGIVTHCMHRKGFLSAVHTATGSIALGTAPRIDGVLDASVSYKAAPDAERLTGILRQADTLNVSLHDPPALLQQQLIKLAINSFYNPLTALLGCSVKELISLNDPHVQAISDALIGELSDIIRALPLSELIGKKDVETEFSPVGLKKTIYEIGLRAGDHTTSMLQDIKNGAKTEIMYLNGFFLRWGLKLGVDCPVNAMITRLVLEKENRGLEEGSERGLTGS</sequence>
<gene>
    <name evidence="6" type="ORF">ASPFODRAFT_213299</name>
</gene>
<dbReference type="SUPFAM" id="SSF51735">
    <property type="entry name" value="NAD(P)-binding Rossmann-fold domains"/>
    <property type="match status" value="1"/>
</dbReference>
<organism evidence="6 7">
    <name type="scientific">Aspergillus luchuensis (strain CBS 106.47)</name>
    <dbReference type="NCBI Taxonomy" id="1137211"/>
    <lineage>
        <taxon>Eukaryota</taxon>
        <taxon>Fungi</taxon>
        <taxon>Dikarya</taxon>
        <taxon>Ascomycota</taxon>
        <taxon>Pezizomycotina</taxon>
        <taxon>Eurotiomycetes</taxon>
        <taxon>Eurotiomycetidae</taxon>
        <taxon>Eurotiales</taxon>
        <taxon>Aspergillaceae</taxon>
        <taxon>Aspergillus</taxon>
        <taxon>Aspergillus subgen. Circumdati</taxon>
    </lineage>
</organism>
<evidence type="ECO:0000256" key="3">
    <source>
        <dbReference type="ARBA" id="ARBA00023002"/>
    </source>
</evidence>
<dbReference type="InterPro" id="IPR013328">
    <property type="entry name" value="6PGD_dom2"/>
</dbReference>
<dbReference type="OrthoDB" id="73846at2759"/>
<reference evidence="7" key="1">
    <citation type="journal article" date="2017" name="Genome Biol.">
        <title>Comparative genomics reveals high biological diversity and specific adaptations in the industrially and medically important fungal genus Aspergillus.</title>
        <authorList>
            <person name="de Vries R.P."/>
            <person name="Riley R."/>
            <person name="Wiebenga A."/>
            <person name="Aguilar-Osorio G."/>
            <person name="Amillis S."/>
            <person name="Uchima C.A."/>
            <person name="Anderluh G."/>
            <person name="Asadollahi M."/>
            <person name="Askin M."/>
            <person name="Barry K."/>
            <person name="Battaglia E."/>
            <person name="Bayram O."/>
            <person name="Benocci T."/>
            <person name="Braus-Stromeyer S.A."/>
            <person name="Caldana C."/>
            <person name="Canovas D."/>
            <person name="Cerqueira G.C."/>
            <person name="Chen F."/>
            <person name="Chen W."/>
            <person name="Choi C."/>
            <person name="Clum A."/>
            <person name="Dos Santos R.A."/>
            <person name="Damasio A.R."/>
            <person name="Diallinas G."/>
            <person name="Emri T."/>
            <person name="Fekete E."/>
            <person name="Flipphi M."/>
            <person name="Freyberg S."/>
            <person name="Gallo A."/>
            <person name="Gournas C."/>
            <person name="Habgood R."/>
            <person name="Hainaut M."/>
            <person name="Harispe M.L."/>
            <person name="Henrissat B."/>
            <person name="Hilden K.S."/>
            <person name="Hope R."/>
            <person name="Hossain A."/>
            <person name="Karabika E."/>
            <person name="Karaffa L."/>
            <person name="Karanyi Z."/>
            <person name="Krasevec N."/>
            <person name="Kuo A."/>
            <person name="Kusch H."/>
            <person name="LaButti K."/>
            <person name="Lagendijk E.L."/>
            <person name="Lapidus A."/>
            <person name="Levasseur A."/>
            <person name="Lindquist E."/>
            <person name="Lipzen A."/>
            <person name="Logrieco A.F."/>
            <person name="MacCabe A."/>
            <person name="Maekelae M.R."/>
            <person name="Malavazi I."/>
            <person name="Melin P."/>
            <person name="Meyer V."/>
            <person name="Mielnichuk N."/>
            <person name="Miskei M."/>
            <person name="Molnar A.P."/>
            <person name="Mule G."/>
            <person name="Ngan C.Y."/>
            <person name="Orejas M."/>
            <person name="Orosz E."/>
            <person name="Ouedraogo J.P."/>
            <person name="Overkamp K.M."/>
            <person name="Park H.-S."/>
            <person name="Perrone G."/>
            <person name="Piumi F."/>
            <person name="Punt P.J."/>
            <person name="Ram A.F."/>
            <person name="Ramon A."/>
            <person name="Rauscher S."/>
            <person name="Record E."/>
            <person name="Riano-Pachon D.M."/>
            <person name="Robert V."/>
            <person name="Roehrig J."/>
            <person name="Ruller R."/>
            <person name="Salamov A."/>
            <person name="Salih N.S."/>
            <person name="Samson R.A."/>
            <person name="Sandor E."/>
            <person name="Sanguinetti M."/>
            <person name="Schuetze T."/>
            <person name="Sepcic K."/>
            <person name="Shelest E."/>
            <person name="Sherlock G."/>
            <person name="Sophianopoulou V."/>
            <person name="Squina F.M."/>
            <person name="Sun H."/>
            <person name="Susca A."/>
            <person name="Todd R.B."/>
            <person name="Tsang A."/>
            <person name="Unkles S.E."/>
            <person name="van de Wiele N."/>
            <person name="van Rossen-Uffink D."/>
            <person name="Oliveira J.V."/>
            <person name="Vesth T.C."/>
            <person name="Visser J."/>
            <person name="Yu J.-H."/>
            <person name="Zhou M."/>
            <person name="Andersen M.R."/>
            <person name="Archer D.B."/>
            <person name="Baker S.E."/>
            <person name="Benoit I."/>
            <person name="Brakhage A.A."/>
            <person name="Braus G.H."/>
            <person name="Fischer R."/>
            <person name="Frisvad J.C."/>
            <person name="Goldman G.H."/>
            <person name="Houbraken J."/>
            <person name="Oakley B."/>
            <person name="Pocsi I."/>
            <person name="Scazzocchio C."/>
            <person name="Seiboth B."/>
            <person name="vanKuyk P.A."/>
            <person name="Wortman J."/>
            <person name="Dyer P.S."/>
            <person name="Grigoriev I.V."/>
        </authorList>
    </citation>
    <scope>NUCLEOTIDE SEQUENCE [LARGE SCALE GENOMIC DNA]</scope>
    <source>
        <strain evidence="7">CBS 106.47</strain>
    </source>
</reference>
<evidence type="ECO:0000256" key="2">
    <source>
        <dbReference type="ARBA" id="ARBA00022857"/>
    </source>
</evidence>
<keyword evidence="3" id="KW-0560">Oxidoreductase</keyword>
<evidence type="ECO:0000313" key="6">
    <source>
        <dbReference type="EMBL" id="OJZ79486.1"/>
    </source>
</evidence>
<dbReference type="Pfam" id="PF08546">
    <property type="entry name" value="ApbA_C"/>
    <property type="match status" value="1"/>
</dbReference>
<evidence type="ECO:0000259" key="5">
    <source>
        <dbReference type="Pfam" id="PF08546"/>
    </source>
</evidence>
<dbReference type="PANTHER" id="PTHR43765:SF2">
    <property type="entry name" value="2-DEHYDROPANTOATE 2-REDUCTASE"/>
    <property type="match status" value="1"/>
</dbReference>
<dbReference type="AlphaFoldDB" id="A0A1M3SYD2"/>
<evidence type="ECO:0000256" key="1">
    <source>
        <dbReference type="ARBA" id="ARBA00007870"/>
    </source>
</evidence>
<dbReference type="Gene3D" id="3.40.50.720">
    <property type="entry name" value="NAD(P)-binding Rossmann-like Domain"/>
    <property type="match status" value="1"/>
</dbReference>
<dbReference type="InterPro" id="IPR050838">
    <property type="entry name" value="Ketopantoate_reductase"/>
</dbReference>
<dbReference type="GO" id="GO:0050661">
    <property type="term" value="F:NADP binding"/>
    <property type="evidence" value="ECO:0007669"/>
    <property type="project" value="TreeGrafter"/>
</dbReference>
<keyword evidence="2" id="KW-0521">NADP</keyword>
<evidence type="ECO:0008006" key="8">
    <source>
        <dbReference type="Google" id="ProtNLM"/>
    </source>
</evidence>